<proteinExistence type="predicted"/>
<comment type="caution">
    <text evidence="4">The sequence shown here is derived from an EMBL/GenBank/DDBJ whole genome shotgun (WGS) entry which is preliminary data.</text>
</comment>
<gene>
    <name evidence="4" type="ORF">P4H66_13100</name>
</gene>
<dbReference type="Proteomes" id="UP001344632">
    <property type="component" value="Unassembled WGS sequence"/>
</dbReference>
<dbReference type="InterPro" id="IPR025436">
    <property type="entry name" value="DUF4179"/>
</dbReference>
<organism evidence="4 5">
    <name type="scientific">Paenibacillus dokdonensis</name>
    <dbReference type="NCBI Taxonomy" id="2567944"/>
    <lineage>
        <taxon>Bacteria</taxon>
        <taxon>Bacillati</taxon>
        <taxon>Bacillota</taxon>
        <taxon>Bacilli</taxon>
        <taxon>Bacillales</taxon>
        <taxon>Paenibacillaceae</taxon>
        <taxon>Paenibacillus</taxon>
    </lineage>
</organism>
<sequence length="386" mass="41546">MPEVIRGRLDDFYARIESGSIPVYPDSLRHKRGRRFRNGAVAAGAAAVFIGMTVMASAFISPVMAEALKQVPLVGSVFKLAGDLGLQTADEKGLAATLGSSDTHDGVQLRITQAVYDGARLALALEREGTDGQTAPPLHSSYADGQNFKDYDLLKGLDVMINGKSALASQDAFSMLTSGPGKDDQSIIIQYSGKLIGEAQSNTDQLQVRVQVSLNGILEPFELDTVVKKSSGEKMVLAPGIAKSNEFVRFSVDRIEMTPVTINVATTLTQVGPTKDLPARYRNGPILTDPVTGNPKSRVHLSSLYYDLVDDKGKTVNFVSGSGQAGSTTIPEKMNMLFTPFTGTPKTITVKPYYLSTKADGKPVLDQDGNWQKDYVPELVMVIPVK</sequence>
<keyword evidence="1" id="KW-0472">Membrane</keyword>
<evidence type="ECO:0000313" key="5">
    <source>
        <dbReference type="Proteomes" id="UP001344632"/>
    </source>
</evidence>
<evidence type="ECO:0000259" key="3">
    <source>
        <dbReference type="Pfam" id="PF18705"/>
    </source>
</evidence>
<keyword evidence="5" id="KW-1185">Reference proteome</keyword>
<keyword evidence="1" id="KW-0812">Transmembrane</keyword>
<feature type="domain" description="DUF5643" evidence="3">
    <location>
        <begin position="237"/>
        <end position="361"/>
    </location>
</feature>
<accession>A0ABU6GRK4</accession>
<protein>
    <submittedName>
        <fullName evidence="4">DUF4179 domain-containing protein</fullName>
    </submittedName>
</protein>
<reference evidence="4 5" key="1">
    <citation type="submission" date="2023-03" db="EMBL/GenBank/DDBJ databases">
        <title>Bacillus Genome Sequencing.</title>
        <authorList>
            <person name="Dunlap C."/>
        </authorList>
    </citation>
    <scope>NUCLEOTIDE SEQUENCE [LARGE SCALE GENOMIC DNA]</scope>
    <source>
        <strain evidence="4 5">BD-525</strain>
    </source>
</reference>
<name>A0ABU6GRK4_9BACL</name>
<dbReference type="Pfam" id="PF13786">
    <property type="entry name" value="DUF4179"/>
    <property type="match status" value="1"/>
</dbReference>
<evidence type="ECO:0000259" key="2">
    <source>
        <dbReference type="Pfam" id="PF13786"/>
    </source>
</evidence>
<keyword evidence="1" id="KW-1133">Transmembrane helix</keyword>
<dbReference type="RefSeq" id="WP_326088550.1">
    <property type="nucleotide sequence ID" value="NZ_JARLKZ010000008.1"/>
</dbReference>
<dbReference type="Gene3D" id="2.60.40.1630">
    <property type="entry name" value="bacillus anthracis domain"/>
    <property type="match status" value="1"/>
</dbReference>
<feature type="domain" description="DUF4179" evidence="2">
    <location>
        <begin position="37"/>
        <end position="124"/>
    </location>
</feature>
<feature type="transmembrane region" description="Helical" evidence="1">
    <location>
        <begin position="39"/>
        <end position="60"/>
    </location>
</feature>
<dbReference type="InterPro" id="IPR040680">
    <property type="entry name" value="DUF5643"/>
</dbReference>
<evidence type="ECO:0000313" key="4">
    <source>
        <dbReference type="EMBL" id="MEC0240787.1"/>
    </source>
</evidence>
<dbReference type="EMBL" id="JARLKZ010000008">
    <property type="protein sequence ID" value="MEC0240787.1"/>
    <property type="molecule type" value="Genomic_DNA"/>
</dbReference>
<dbReference type="Pfam" id="PF18705">
    <property type="entry name" value="DUF5643"/>
    <property type="match status" value="1"/>
</dbReference>
<evidence type="ECO:0000256" key="1">
    <source>
        <dbReference type="SAM" id="Phobius"/>
    </source>
</evidence>